<proteinExistence type="predicted"/>
<reference evidence="3 4" key="1">
    <citation type="journal article" date="2007" name="Science">
        <title>Sea anemone genome reveals ancestral eumetazoan gene repertoire and genomic organization.</title>
        <authorList>
            <person name="Putnam N.H."/>
            <person name="Srivastava M."/>
            <person name="Hellsten U."/>
            <person name="Dirks B."/>
            <person name="Chapman J."/>
            <person name="Salamov A."/>
            <person name="Terry A."/>
            <person name="Shapiro H."/>
            <person name="Lindquist E."/>
            <person name="Kapitonov V.V."/>
            <person name="Jurka J."/>
            <person name="Genikhovich G."/>
            <person name="Grigoriev I.V."/>
            <person name="Lucas S.M."/>
            <person name="Steele R.E."/>
            <person name="Finnerty J.R."/>
            <person name="Technau U."/>
            <person name="Martindale M.Q."/>
            <person name="Rokhsar D.S."/>
        </authorList>
    </citation>
    <scope>NUCLEOTIDE SEQUENCE [LARGE SCALE GENOMIC DNA]</scope>
    <source>
        <strain evidence="4">CH2 X CH6</strain>
    </source>
</reference>
<feature type="region of interest" description="Disordered" evidence="2">
    <location>
        <begin position="371"/>
        <end position="391"/>
    </location>
</feature>
<sequence>MTERSYETNIAGFSGNVDPGARKSDFSSDTSKRFPPDADKDIEIEDTAETTQKSVSLNNNNNSTSVRTTDDNNESGRKPSRDHGPENSAQVHEACIQDQPEQTRNGVGNCCKGTTTWVHAQCHDDVKLEAGEVSFPQSYSGSVESPGGSVEINGFSARQKTDPGVQITRAIPTSPDIARKCGLPSIAPQESQILQLPLYMGLRRGNLRFQSRSAPTAPQAARRKMSLKESSFSPNRLIDLKVEVSMERRKSLPWNEYRTIQRPEVLSAHAQPEVRNTSARIRRKSFDIWLNEKEEDNMRKRLQELAAKRAEEQAREGQLRKKSGKTYEEWLQDKSKTDSLKETTEVRNDRGSLKTSPLKFEEWMRRKDQEALEREERARREAEQKYEEKRKRREEVLRAARTFRKLHRKVSTQA</sequence>
<dbReference type="Proteomes" id="UP000001593">
    <property type="component" value="Unassembled WGS sequence"/>
</dbReference>
<evidence type="ECO:0000313" key="3">
    <source>
        <dbReference type="EMBL" id="EDO45963.1"/>
    </source>
</evidence>
<dbReference type="AlphaFoldDB" id="A7RRJ2"/>
<dbReference type="InParanoid" id="A7RRJ2"/>
<feature type="compositionally biased region" description="Basic and acidic residues" evidence="2">
    <location>
        <begin position="332"/>
        <end position="352"/>
    </location>
</feature>
<accession>A7RRJ2</accession>
<organism evidence="3 4">
    <name type="scientific">Nematostella vectensis</name>
    <name type="common">Starlet sea anemone</name>
    <dbReference type="NCBI Taxonomy" id="45351"/>
    <lineage>
        <taxon>Eukaryota</taxon>
        <taxon>Metazoa</taxon>
        <taxon>Cnidaria</taxon>
        <taxon>Anthozoa</taxon>
        <taxon>Hexacorallia</taxon>
        <taxon>Actiniaria</taxon>
        <taxon>Edwardsiidae</taxon>
        <taxon>Nematostella</taxon>
    </lineage>
</organism>
<evidence type="ECO:0000313" key="4">
    <source>
        <dbReference type="Proteomes" id="UP000001593"/>
    </source>
</evidence>
<keyword evidence="4" id="KW-1185">Reference proteome</keyword>
<evidence type="ECO:0000256" key="2">
    <source>
        <dbReference type="SAM" id="MobiDB-lite"/>
    </source>
</evidence>
<name>A7RRJ2_NEMVE</name>
<feature type="compositionally biased region" description="Basic and acidic residues" evidence="2">
    <location>
        <begin position="20"/>
        <end position="41"/>
    </location>
</feature>
<dbReference type="HOGENOM" id="CLU_664492_0_0_1"/>
<dbReference type="EMBL" id="DS469531">
    <property type="protein sequence ID" value="EDO45963.1"/>
    <property type="molecule type" value="Genomic_DNA"/>
</dbReference>
<gene>
    <name evidence="3" type="ORF">NEMVEDRAFT_v1g240184</name>
</gene>
<feature type="region of interest" description="Disordered" evidence="2">
    <location>
        <begin position="1"/>
        <end position="92"/>
    </location>
</feature>
<evidence type="ECO:0000256" key="1">
    <source>
        <dbReference type="SAM" id="Coils"/>
    </source>
</evidence>
<feature type="compositionally biased region" description="Basic and acidic residues" evidence="2">
    <location>
        <begin position="68"/>
        <end position="85"/>
    </location>
</feature>
<feature type="compositionally biased region" description="Low complexity" evidence="2">
    <location>
        <begin position="54"/>
        <end position="67"/>
    </location>
</feature>
<protein>
    <submittedName>
        <fullName evidence="3">Uncharacterized protein</fullName>
    </submittedName>
</protein>
<feature type="coiled-coil region" evidence="1">
    <location>
        <begin position="291"/>
        <end position="322"/>
    </location>
</feature>
<feature type="region of interest" description="Disordered" evidence="2">
    <location>
        <begin position="332"/>
        <end position="354"/>
    </location>
</feature>
<dbReference type="STRING" id="45351.A7RRJ2"/>
<keyword evidence="1" id="KW-0175">Coiled coil</keyword>